<evidence type="ECO:0000256" key="3">
    <source>
        <dbReference type="ARBA" id="ARBA00022898"/>
    </source>
</evidence>
<dbReference type="PATRIC" id="fig|420247.28.peg.1505"/>
<dbReference type="GeneID" id="78818158"/>
<dbReference type="PIRSF" id="PIRSF000524">
    <property type="entry name" value="SPT"/>
    <property type="match status" value="1"/>
</dbReference>
<evidence type="ECO:0000256" key="2">
    <source>
        <dbReference type="ARBA" id="ARBA00009236"/>
    </source>
</evidence>
<dbReference type="EnsemblBacteria" id="ABQ87718">
    <property type="protein sequence ID" value="ABQ87718"/>
    <property type="gene ID" value="Msm_1513"/>
</dbReference>
<dbReference type="eggNOG" id="arCOG00082">
    <property type="taxonomic scope" value="Archaea"/>
</dbReference>
<dbReference type="InterPro" id="IPR015421">
    <property type="entry name" value="PyrdxlP-dep_Trfase_major"/>
</dbReference>
<dbReference type="Gene3D" id="3.90.1150.10">
    <property type="entry name" value="Aspartate Aminotransferase, domain 1"/>
    <property type="match status" value="1"/>
</dbReference>
<dbReference type="AlphaFoldDB" id="A5UNE0"/>
<dbReference type="InterPro" id="IPR000192">
    <property type="entry name" value="Aminotrans_V_dom"/>
</dbReference>
<evidence type="ECO:0000256" key="4">
    <source>
        <dbReference type="RuleBase" id="RU004075"/>
    </source>
</evidence>
<evidence type="ECO:0000256" key="1">
    <source>
        <dbReference type="ARBA" id="ARBA00001933"/>
    </source>
</evidence>
<evidence type="ECO:0000313" key="8">
    <source>
        <dbReference type="Proteomes" id="UP000001992"/>
    </source>
</evidence>
<keyword evidence="7" id="KW-0808">Transferase</keyword>
<accession>A5UNE0</accession>
<dbReference type="GO" id="GO:0019265">
    <property type="term" value="P:glycine biosynthetic process, by transamination of glyoxylate"/>
    <property type="evidence" value="ECO:0007669"/>
    <property type="project" value="TreeGrafter"/>
</dbReference>
<dbReference type="GO" id="GO:0004760">
    <property type="term" value="F:L-serine-pyruvate transaminase activity"/>
    <property type="evidence" value="ECO:0007669"/>
    <property type="project" value="TreeGrafter"/>
</dbReference>
<dbReference type="SUPFAM" id="SSF53383">
    <property type="entry name" value="PLP-dependent transferases"/>
    <property type="match status" value="1"/>
</dbReference>
<proteinExistence type="inferred from homology"/>
<comment type="similarity">
    <text evidence="2 4">Belongs to the class-V pyridoxal-phosphate-dependent aminotransferase family.</text>
</comment>
<dbReference type="STRING" id="420247.Msm_1513"/>
<organism evidence="7 8">
    <name type="scientific">Methanobrevibacter smithii (strain ATCC 35061 / DSM 861 / OCM 144 / PS)</name>
    <dbReference type="NCBI Taxonomy" id="420247"/>
    <lineage>
        <taxon>Archaea</taxon>
        <taxon>Methanobacteriati</taxon>
        <taxon>Methanobacteriota</taxon>
        <taxon>Methanomada group</taxon>
        <taxon>Methanobacteria</taxon>
        <taxon>Methanobacteriales</taxon>
        <taxon>Methanobacteriaceae</taxon>
        <taxon>Methanobrevibacter</taxon>
    </lineage>
</organism>
<dbReference type="PANTHER" id="PTHR21152">
    <property type="entry name" value="AMINOTRANSFERASE CLASS V"/>
    <property type="match status" value="1"/>
</dbReference>
<dbReference type="EMBL" id="CP000678">
    <property type="protein sequence ID" value="ABQ87718.1"/>
    <property type="molecule type" value="Genomic_DNA"/>
</dbReference>
<evidence type="ECO:0000256" key="5">
    <source>
        <dbReference type="RuleBase" id="RU004504"/>
    </source>
</evidence>
<dbReference type="InterPro" id="IPR015424">
    <property type="entry name" value="PyrdxlP-dep_Trfase"/>
</dbReference>
<dbReference type="Pfam" id="PF00266">
    <property type="entry name" value="Aminotran_5"/>
    <property type="match status" value="1"/>
</dbReference>
<keyword evidence="7" id="KW-0032">Aminotransferase</keyword>
<dbReference type="HOGENOM" id="CLU_027686_1_1_2"/>
<dbReference type="Gene3D" id="3.40.640.10">
    <property type="entry name" value="Type I PLP-dependent aspartate aminotransferase-like (Major domain)"/>
    <property type="match status" value="1"/>
</dbReference>
<keyword evidence="3" id="KW-0663">Pyridoxal phosphate</keyword>
<reference evidence="7 8" key="1">
    <citation type="journal article" date="2007" name="Proc. Natl. Acad. Sci. U.S.A.">
        <title>Genomic and metabolic adaptations of Methanobrevibacter smithii to the human gut.</title>
        <authorList>
            <person name="Samuel B.S."/>
            <person name="Hansen E.E."/>
            <person name="Manchester J.K."/>
            <person name="Coutinho P.M."/>
            <person name="Henrissat B."/>
            <person name="Fulton R."/>
            <person name="Latreille P."/>
            <person name="Kim K."/>
            <person name="Wilson R.K."/>
            <person name="Gordon J.I."/>
        </authorList>
    </citation>
    <scope>NUCLEOTIDE SEQUENCE [LARGE SCALE GENOMIC DNA]</scope>
    <source>
        <strain evidence="8">ATCC 35061 / DSM 861 / OCM 144 / PS</strain>
    </source>
</reference>
<feature type="domain" description="Aminotransferase class V" evidence="6">
    <location>
        <begin position="30"/>
        <end position="316"/>
    </location>
</feature>
<name>A5UNE0_METS3</name>
<dbReference type="RefSeq" id="WP_011954557.1">
    <property type="nucleotide sequence ID" value="NC_009515.1"/>
</dbReference>
<sequence>MLNFALGPVMSSDLVLKIGSEQTPYFRTPEFSKITLENEKLMKEMLFADEDSKVIFLTGSGTSGMEATVMNVFTENDKVLIVNGGGFGQRFVDLCKLHNIDCDDIKIDFGSCLTSQMLEEYDNKGYTAFMVNICETSSGVHYDIDLISDFCRRNNLFLVVDAVSSFLADYINMSEHGVDVVITGSQKALACPPGIAIITLSGRAVDRVNNNSCKSMYFDLKDMLLNAKRGQTPYTPAITILLQINARLNQIKNDGGVKVEIERTTNLANDFRNKIKEFPFEVRCKCLSNAVTTVHSKEILDVNLVEILKNEYDIWVSTARDDLSKDMIFRVGHMGDLSTEDNDTLIDALRDIQKRGLF</sequence>
<dbReference type="PANTHER" id="PTHR21152:SF40">
    <property type="entry name" value="ALANINE--GLYOXYLATE AMINOTRANSFERASE"/>
    <property type="match status" value="1"/>
</dbReference>
<dbReference type="InterPro" id="IPR024169">
    <property type="entry name" value="SP_NH2Trfase/AEP_transaminase"/>
</dbReference>
<evidence type="ECO:0000313" key="7">
    <source>
        <dbReference type="EMBL" id="ABQ87718.1"/>
    </source>
</evidence>
<evidence type="ECO:0000259" key="6">
    <source>
        <dbReference type="Pfam" id="PF00266"/>
    </source>
</evidence>
<dbReference type="Proteomes" id="UP000001992">
    <property type="component" value="Chromosome"/>
</dbReference>
<dbReference type="PROSITE" id="PS00595">
    <property type="entry name" value="AA_TRANSFER_CLASS_5"/>
    <property type="match status" value="1"/>
</dbReference>
<dbReference type="GO" id="GO:0008453">
    <property type="term" value="F:alanine-glyoxylate transaminase activity"/>
    <property type="evidence" value="ECO:0007669"/>
    <property type="project" value="TreeGrafter"/>
</dbReference>
<dbReference type="BioCyc" id="MSMI420247:GHWZ-1551-MONOMER"/>
<protein>
    <submittedName>
        <fullName evidence="7">Aspartate aminotransferase</fullName>
    </submittedName>
</protein>
<keyword evidence="8" id="KW-1185">Reference proteome</keyword>
<dbReference type="KEGG" id="msi:Msm_1513"/>
<dbReference type="InterPro" id="IPR015422">
    <property type="entry name" value="PyrdxlP-dep_Trfase_small"/>
</dbReference>
<dbReference type="InterPro" id="IPR020578">
    <property type="entry name" value="Aminotrans_V_PyrdxlP_BS"/>
</dbReference>
<comment type="cofactor">
    <cofactor evidence="1 5">
        <name>pyridoxal 5'-phosphate</name>
        <dbReference type="ChEBI" id="CHEBI:597326"/>
    </cofactor>
</comment>
<gene>
    <name evidence="7" type="ordered locus">Msm_1513</name>
</gene>